<dbReference type="KEGG" id="fri:FraEuI1c_1535"/>
<dbReference type="SUPFAM" id="SSF54593">
    <property type="entry name" value="Glyoxalase/Bleomycin resistance protein/Dihydroxybiphenyl dioxygenase"/>
    <property type="match status" value="1"/>
</dbReference>
<dbReference type="Gene3D" id="3.10.180.10">
    <property type="entry name" value="2,3-Dihydroxybiphenyl 1,2-Dioxygenase, domain 1"/>
    <property type="match status" value="1"/>
</dbReference>
<dbReference type="HOGENOM" id="CLU_046006_3_0_11"/>
<sequence>MSPIEHRLFQQSWPEGEYRFFQQGFLVDDVLAAAARWARVFGVGPFHVMPAFDQTALHRGAEATITLQVAVAQAGPVQIELIQQHCDRPSVFRDWSRGGTCAFHQLATVTPDYDKKKAHYEGLGYEIVTESLSGRFRVAFVDTVADFGFYTEVVESTPGFLANLGKIARASEAWDGTDPVRMLGPDGRVK</sequence>
<keyword evidence="2" id="KW-1185">Reference proteome</keyword>
<dbReference type="eggNOG" id="COG0346">
    <property type="taxonomic scope" value="Bacteria"/>
</dbReference>
<evidence type="ECO:0008006" key="3">
    <source>
        <dbReference type="Google" id="ProtNLM"/>
    </source>
</evidence>
<dbReference type="EMBL" id="CP002299">
    <property type="protein sequence ID" value="ADP79597.1"/>
    <property type="molecule type" value="Genomic_DNA"/>
</dbReference>
<organism evidence="1 2">
    <name type="scientific">Pseudofrankia inefficax (strain DSM 45817 / CECT 9037 / DDB 130130 / EuI1c)</name>
    <name type="common">Frankia inefficax</name>
    <dbReference type="NCBI Taxonomy" id="298654"/>
    <lineage>
        <taxon>Bacteria</taxon>
        <taxon>Bacillati</taxon>
        <taxon>Actinomycetota</taxon>
        <taxon>Actinomycetes</taxon>
        <taxon>Frankiales</taxon>
        <taxon>Frankiaceae</taxon>
        <taxon>Pseudofrankia</taxon>
    </lineage>
</organism>
<dbReference type="InterPro" id="IPR029068">
    <property type="entry name" value="Glyas_Bleomycin-R_OHBP_Dase"/>
</dbReference>
<dbReference type="InParanoid" id="E3J7I8"/>
<dbReference type="STRING" id="298654.FraEuI1c_1535"/>
<name>E3J7I8_PSEI1</name>
<proteinExistence type="predicted"/>
<evidence type="ECO:0000313" key="1">
    <source>
        <dbReference type="EMBL" id="ADP79597.1"/>
    </source>
</evidence>
<dbReference type="Pfam" id="PF13669">
    <property type="entry name" value="Glyoxalase_4"/>
    <property type="match status" value="1"/>
</dbReference>
<dbReference type="AlphaFoldDB" id="E3J7I8"/>
<gene>
    <name evidence="1" type="ordered locus">FraEuI1c_1535</name>
</gene>
<dbReference type="RefSeq" id="WP_013422716.1">
    <property type="nucleotide sequence ID" value="NC_014666.1"/>
</dbReference>
<reference evidence="1 2" key="1">
    <citation type="submission" date="2010-10" db="EMBL/GenBank/DDBJ databases">
        <title>Complete sequence of Frankia sp. EuI1c.</title>
        <authorList>
            <consortium name="US DOE Joint Genome Institute"/>
            <person name="Lucas S."/>
            <person name="Copeland A."/>
            <person name="Lapidus A."/>
            <person name="Cheng J.-F."/>
            <person name="Bruce D."/>
            <person name="Goodwin L."/>
            <person name="Pitluck S."/>
            <person name="Chertkov O."/>
            <person name="Detter J.C."/>
            <person name="Han C."/>
            <person name="Tapia R."/>
            <person name="Land M."/>
            <person name="Hauser L."/>
            <person name="Jeffries C."/>
            <person name="Kyrpides N."/>
            <person name="Ivanova N."/>
            <person name="Mikhailova N."/>
            <person name="Beauchemin N."/>
            <person name="Sen A."/>
            <person name="Sur S.A."/>
            <person name="Gtari M."/>
            <person name="Wall L."/>
            <person name="Tisa L."/>
            <person name="Woyke T."/>
        </authorList>
    </citation>
    <scope>NUCLEOTIDE SEQUENCE [LARGE SCALE GENOMIC DNA]</scope>
    <source>
        <strain evidence="2">DSM 45817 / CECT 9037 / EuI1c</strain>
    </source>
</reference>
<dbReference type="Proteomes" id="UP000002484">
    <property type="component" value="Chromosome"/>
</dbReference>
<evidence type="ECO:0000313" key="2">
    <source>
        <dbReference type="Proteomes" id="UP000002484"/>
    </source>
</evidence>
<dbReference type="OrthoDB" id="9792173at2"/>
<accession>E3J7I8</accession>
<protein>
    <recommendedName>
        <fullName evidence="3">Glyoxalase/bleomycin resistance protein/dioxygenase</fullName>
    </recommendedName>
</protein>